<name>A0ABX0NZS4_9BURK</name>
<dbReference type="InterPro" id="IPR004839">
    <property type="entry name" value="Aminotransferase_I/II_large"/>
</dbReference>
<evidence type="ECO:0000256" key="2">
    <source>
        <dbReference type="ARBA" id="ARBA00022576"/>
    </source>
</evidence>
<keyword evidence="7" id="KW-1185">Reference proteome</keyword>
<keyword evidence="4" id="KW-0663">Pyridoxal phosphate</keyword>
<organism evidence="6 7">
    <name type="scientific">Massilia mucilaginosa</name>
    <dbReference type="NCBI Taxonomy" id="2609282"/>
    <lineage>
        <taxon>Bacteria</taxon>
        <taxon>Pseudomonadati</taxon>
        <taxon>Pseudomonadota</taxon>
        <taxon>Betaproteobacteria</taxon>
        <taxon>Burkholderiales</taxon>
        <taxon>Oxalobacteraceae</taxon>
        <taxon>Telluria group</taxon>
        <taxon>Massilia</taxon>
    </lineage>
</organism>
<dbReference type="EMBL" id="WHJH01000035">
    <property type="protein sequence ID" value="NHZ91797.1"/>
    <property type="molecule type" value="Genomic_DNA"/>
</dbReference>
<sequence>MATRACARIAVRTTSRSPTSTPVLHTRLPAVGTTIFSLMSALASEHGAVNLGQGFPDFACEPALLDHVDAAMRAGHNQYPMMTGVPALRGAIAAKIAAVYGAQYDAASEITVTAGATQALTTAILCCVHPGDEVIVIEPAYDSYLPAITLAGGVPVLVSMQLGEQGYTVPWDRLAAAVTPRARLIVINTPHNPTGSVLRAADMRALGDIVRGSDIVILSDEVYEHMVYDGARHESVSRYPELAERSFVVSSFGKTYHVKGEFQAWTH</sequence>
<dbReference type="Proteomes" id="UP000609726">
    <property type="component" value="Unassembled WGS sequence"/>
</dbReference>
<dbReference type="InterPro" id="IPR015421">
    <property type="entry name" value="PyrdxlP-dep_Trfase_major"/>
</dbReference>
<evidence type="ECO:0000256" key="3">
    <source>
        <dbReference type="ARBA" id="ARBA00022679"/>
    </source>
</evidence>
<dbReference type="InterPro" id="IPR015422">
    <property type="entry name" value="PyrdxlP-dep_Trfase_small"/>
</dbReference>
<dbReference type="InterPro" id="IPR015424">
    <property type="entry name" value="PyrdxlP-dep_Trfase"/>
</dbReference>
<dbReference type="SUPFAM" id="SSF53383">
    <property type="entry name" value="PLP-dependent transferases"/>
    <property type="match status" value="1"/>
</dbReference>
<dbReference type="PANTHER" id="PTHR43807">
    <property type="entry name" value="FI04487P"/>
    <property type="match status" value="1"/>
</dbReference>
<feature type="domain" description="Aminotransferase class I/classII large" evidence="5">
    <location>
        <begin position="49"/>
        <end position="260"/>
    </location>
</feature>
<comment type="cofactor">
    <cofactor evidence="1">
        <name>pyridoxal 5'-phosphate</name>
        <dbReference type="ChEBI" id="CHEBI:597326"/>
    </cofactor>
</comment>
<dbReference type="Gene3D" id="3.90.1150.10">
    <property type="entry name" value="Aspartate Aminotransferase, domain 1"/>
    <property type="match status" value="1"/>
</dbReference>
<evidence type="ECO:0000256" key="4">
    <source>
        <dbReference type="ARBA" id="ARBA00022898"/>
    </source>
</evidence>
<reference evidence="6 7" key="1">
    <citation type="submission" date="2019-10" db="EMBL/GenBank/DDBJ databases">
        <title>Taxonomy of Antarctic Massilia spp.: description of Massilia rubra sp. nov., Massilia aquatica sp. nov., Massilia mucilaginosa sp. nov., Massilia frigida sp. nov. isolated from streams, lakes and regoliths.</title>
        <authorList>
            <person name="Holochova P."/>
            <person name="Sedlacek I."/>
            <person name="Kralova S."/>
            <person name="Maslanova I."/>
            <person name="Busse H.-J."/>
            <person name="Stankova E."/>
            <person name="Vrbovska V."/>
            <person name="Kovarovic V."/>
            <person name="Bartak M."/>
            <person name="Svec P."/>
            <person name="Pantucek R."/>
        </authorList>
    </citation>
    <scope>NUCLEOTIDE SEQUENCE [LARGE SCALE GENOMIC DNA]</scope>
    <source>
        <strain evidence="6 7">CCM 8733</strain>
    </source>
</reference>
<accession>A0ABX0NZS4</accession>
<dbReference type="Gene3D" id="3.40.640.10">
    <property type="entry name" value="Type I PLP-dependent aspartate aminotransferase-like (Major domain)"/>
    <property type="match status" value="1"/>
</dbReference>
<dbReference type="CDD" id="cd00609">
    <property type="entry name" value="AAT_like"/>
    <property type="match status" value="1"/>
</dbReference>
<keyword evidence="2 6" id="KW-0032">Aminotransferase</keyword>
<keyword evidence="3" id="KW-0808">Transferase</keyword>
<comment type="caution">
    <text evidence="6">The sequence shown here is derived from an EMBL/GenBank/DDBJ whole genome shotgun (WGS) entry which is preliminary data.</text>
</comment>
<evidence type="ECO:0000313" key="7">
    <source>
        <dbReference type="Proteomes" id="UP000609726"/>
    </source>
</evidence>
<evidence type="ECO:0000259" key="5">
    <source>
        <dbReference type="Pfam" id="PF00155"/>
    </source>
</evidence>
<gene>
    <name evidence="6" type="ORF">F2P45_22725</name>
</gene>
<dbReference type="GO" id="GO:0008483">
    <property type="term" value="F:transaminase activity"/>
    <property type="evidence" value="ECO:0007669"/>
    <property type="project" value="UniProtKB-KW"/>
</dbReference>
<dbReference type="Pfam" id="PF00155">
    <property type="entry name" value="Aminotran_1_2"/>
    <property type="match status" value="1"/>
</dbReference>
<dbReference type="PANTHER" id="PTHR43807:SF20">
    <property type="entry name" value="FI04487P"/>
    <property type="match status" value="1"/>
</dbReference>
<evidence type="ECO:0000313" key="6">
    <source>
        <dbReference type="EMBL" id="NHZ91797.1"/>
    </source>
</evidence>
<proteinExistence type="predicted"/>
<evidence type="ECO:0000256" key="1">
    <source>
        <dbReference type="ARBA" id="ARBA00001933"/>
    </source>
</evidence>
<dbReference type="InterPro" id="IPR051326">
    <property type="entry name" value="Kynurenine-oxoglutarate_AT"/>
</dbReference>
<protein>
    <submittedName>
        <fullName evidence="6">Aminotransferase class I/II-fold pyridoxal phosphate-dependent enzyme</fullName>
    </submittedName>
</protein>